<organism evidence="1 2">
    <name type="scientific">Phaeocystis globosa virus PgV-16T</name>
    <dbReference type="NCBI Taxonomy" id="3071227"/>
    <lineage>
        <taxon>Viruses</taxon>
        <taxon>Varidnaviria</taxon>
        <taxon>Bamfordvirae</taxon>
        <taxon>Nucleocytoviricota</taxon>
        <taxon>Megaviricetes</taxon>
        <taxon>Imitervirales</taxon>
        <taxon>Mesomimiviridae</taxon>
        <taxon>Tethysvirus</taxon>
        <taxon>Tethysvirus hollandense</taxon>
    </lineage>
</organism>
<dbReference type="EMBL" id="KC662249">
    <property type="protein sequence ID" value="AGM15582.1"/>
    <property type="molecule type" value="Genomic_DNA"/>
</dbReference>
<accession>A0AC59EX97</accession>
<evidence type="ECO:0000313" key="2">
    <source>
        <dbReference type="Proteomes" id="UP000204225"/>
    </source>
</evidence>
<reference evidence="1 2" key="1">
    <citation type="journal article" date="2013" name="Proc. Natl. Acad. Sci. U.S.A.">
        <title>Genome of Phaeocystis globosa virus PgV-16T highlights the common ancestry of the largest known DNA viruses infecting eukaryotes.</title>
        <authorList>
            <person name="Santini S."/>
            <person name="Jeudy S."/>
            <person name="Bartoli J."/>
            <person name="Poirot O."/>
            <person name="Lescot M."/>
            <person name="Abergel C."/>
            <person name="Barbe V."/>
            <person name="Wommack K.E."/>
            <person name="Noordeloos A.A."/>
            <person name="Brussaard C.P."/>
            <person name="Claverie J.M."/>
        </authorList>
    </citation>
    <scope>NUCLEOTIDE SEQUENCE [LARGE SCALE GENOMIC DNA]</scope>
    <source>
        <strain evidence="1 2">16T</strain>
    </source>
</reference>
<dbReference type="Proteomes" id="UP000204225">
    <property type="component" value="Segment"/>
</dbReference>
<evidence type="ECO:0000313" key="1">
    <source>
        <dbReference type="EMBL" id="AGM15582.1"/>
    </source>
</evidence>
<protein>
    <submittedName>
        <fullName evidence="1">E3 ubiquitin protein ligase</fullName>
    </submittedName>
</protein>
<gene>
    <name evidence="1" type="ORF">PGCG_00271</name>
</gene>
<keyword evidence="2" id="KW-1185">Reference proteome</keyword>
<name>A0AC59EX97_9VIRU</name>
<sequence length="192" mass="22321">MKKITPTNEKVYMTECSICFENITNSSRANCDHNFCHSCIMKWCNSGGITCPMCRKRMFQVVQTNEIELGLEPIEKQNKILLFNLDTKEIPGMILARYDDEKTPGLVVHYIDESSVFKKHLKEGDKILYLNGIPCIHTRDAVDIINHTYGRRGILKMEIPDDGKKSNCKRSKKLLTDYYRDCCFGWVYKMFN</sequence>
<proteinExistence type="predicted"/>